<dbReference type="GO" id="GO:0003677">
    <property type="term" value="F:DNA binding"/>
    <property type="evidence" value="ECO:0007669"/>
    <property type="project" value="InterPro"/>
</dbReference>
<name>A0A2U2C4B1_9RHOB</name>
<dbReference type="EMBL" id="QEYD01000017">
    <property type="protein sequence ID" value="PWE26681.1"/>
    <property type="molecule type" value="Genomic_DNA"/>
</dbReference>
<dbReference type="PROSITE" id="PS51898">
    <property type="entry name" value="TYR_RECOMBINASE"/>
    <property type="match status" value="1"/>
</dbReference>
<feature type="domain" description="Tyr recombinase" evidence="2">
    <location>
        <begin position="178"/>
        <end position="352"/>
    </location>
</feature>
<dbReference type="Proteomes" id="UP000244940">
    <property type="component" value="Unassembled WGS sequence"/>
</dbReference>
<dbReference type="Gene3D" id="1.10.443.10">
    <property type="entry name" value="Intergrase catalytic core"/>
    <property type="match status" value="1"/>
</dbReference>
<evidence type="ECO:0000313" key="3">
    <source>
        <dbReference type="EMBL" id="PWE26681.1"/>
    </source>
</evidence>
<dbReference type="GO" id="GO:0006310">
    <property type="term" value="P:DNA recombination"/>
    <property type="evidence" value="ECO:0007669"/>
    <property type="project" value="UniProtKB-KW"/>
</dbReference>
<evidence type="ECO:0000259" key="2">
    <source>
        <dbReference type="PROSITE" id="PS51898"/>
    </source>
</evidence>
<dbReference type="OrthoDB" id="7510934at2"/>
<dbReference type="GO" id="GO:0015074">
    <property type="term" value="P:DNA integration"/>
    <property type="evidence" value="ECO:0007669"/>
    <property type="project" value="InterPro"/>
</dbReference>
<keyword evidence="4" id="KW-1185">Reference proteome</keyword>
<organism evidence="3 4">
    <name type="scientific">Pararhodobacter marinus</name>
    <dbReference type="NCBI Taxonomy" id="2184063"/>
    <lineage>
        <taxon>Bacteria</taxon>
        <taxon>Pseudomonadati</taxon>
        <taxon>Pseudomonadota</taxon>
        <taxon>Alphaproteobacteria</taxon>
        <taxon>Rhodobacterales</taxon>
        <taxon>Paracoccaceae</taxon>
        <taxon>Pararhodobacter</taxon>
    </lineage>
</organism>
<gene>
    <name evidence="3" type="ORF">C4N9_20690</name>
</gene>
<dbReference type="InterPro" id="IPR013762">
    <property type="entry name" value="Integrase-like_cat_sf"/>
</dbReference>
<evidence type="ECO:0000313" key="4">
    <source>
        <dbReference type="Proteomes" id="UP000244940"/>
    </source>
</evidence>
<keyword evidence="1" id="KW-0233">DNA recombination</keyword>
<accession>A0A2U2C4B1</accession>
<dbReference type="InterPro" id="IPR011010">
    <property type="entry name" value="DNA_brk_join_enz"/>
</dbReference>
<evidence type="ECO:0000256" key="1">
    <source>
        <dbReference type="ARBA" id="ARBA00023172"/>
    </source>
</evidence>
<comment type="caution">
    <text evidence="3">The sequence shown here is derived from an EMBL/GenBank/DDBJ whole genome shotgun (WGS) entry which is preliminary data.</text>
</comment>
<dbReference type="InterPro" id="IPR002104">
    <property type="entry name" value="Integrase_catalytic"/>
</dbReference>
<dbReference type="AlphaFoldDB" id="A0A2U2C4B1"/>
<protein>
    <recommendedName>
        <fullName evidence="2">Tyr recombinase domain-containing protein</fullName>
    </recommendedName>
</protein>
<reference evidence="3 4" key="1">
    <citation type="submission" date="2018-05" db="EMBL/GenBank/DDBJ databases">
        <title>Pararhodobacter marina sp. nov., isolated from deep-sea water of the Indian Ocean.</title>
        <authorList>
            <person name="Lai Q.Sr."/>
            <person name="Liu X."/>
            <person name="Shao Z."/>
        </authorList>
    </citation>
    <scope>NUCLEOTIDE SEQUENCE [LARGE SCALE GENOMIC DNA]</scope>
    <source>
        <strain evidence="3 4">CIC4N-9</strain>
    </source>
</reference>
<sequence length="361" mass="40249">MRGSGNMTMISVKGVHRVRRKLADGTIRVYHYASRGRGAVPFWNSAMAFDEGSPEYLAALSASRPVAEQARGLFREIIIEFTRSQDFARLAQRTQSDMKTSFYHPKTGIDAKFGGGPRAVFDDPRIRGIALKWRDGIGGKVGDDRIRHLQRLVGWAVDRTMLRHNHLQKIRSLYSSNRADMFWTDDDIAAFEKGAPAHVSRILIAATETGLRPGDLAGLCRAHIHPTPKGQRIVIWTAKRKRLASIPVTPRMARLIAETPPGQTHFIVNKGGEPYQHENYLGDAVSQWRDKLKIRAGLRLYDARGTAATRLLMADASLKEIATAMGWSIKHASEVIERYTALSPEMSDGLAEKLTRAGKQT</sequence>
<proteinExistence type="predicted"/>
<dbReference type="SUPFAM" id="SSF56349">
    <property type="entry name" value="DNA breaking-rejoining enzymes"/>
    <property type="match status" value="1"/>
</dbReference>